<name>A0A072TXS5_MEDTR</name>
<reference evidence="2" key="3">
    <citation type="submission" date="2015-04" db="UniProtKB">
        <authorList>
            <consortium name="EnsemblPlants"/>
        </authorList>
    </citation>
    <scope>IDENTIFICATION</scope>
    <source>
        <strain evidence="2">cv. Jemalong A17</strain>
    </source>
</reference>
<proteinExistence type="predicted"/>
<keyword evidence="3" id="KW-1185">Reference proteome</keyword>
<dbReference type="EnsemblPlants" id="KEH21971">
    <property type="protein sequence ID" value="KEH21971"/>
    <property type="gene ID" value="MTR_7g028557"/>
</dbReference>
<accession>A0A072TXS5</accession>
<gene>
    <name evidence="1" type="ordered locus">MTR_7g028557</name>
</gene>
<organism evidence="1 3">
    <name type="scientific">Medicago truncatula</name>
    <name type="common">Barrel medic</name>
    <name type="synonym">Medicago tribuloides</name>
    <dbReference type="NCBI Taxonomy" id="3880"/>
    <lineage>
        <taxon>Eukaryota</taxon>
        <taxon>Viridiplantae</taxon>
        <taxon>Streptophyta</taxon>
        <taxon>Embryophyta</taxon>
        <taxon>Tracheophyta</taxon>
        <taxon>Spermatophyta</taxon>
        <taxon>Magnoliopsida</taxon>
        <taxon>eudicotyledons</taxon>
        <taxon>Gunneridae</taxon>
        <taxon>Pentapetalae</taxon>
        <taxon>rosids</taxon>
        <taxon>fabids</taxon>
        <taxon>Fabales</taxon>
        <taxon>Fabaceae</taxon>
        <taxon>Papilionoideae</taxon>
        <taxon>50 kb inversion clade</taxon>
        <taxon>NPAAA clade</taxon>
        <taxon>Hologalegina</taxon>
        <taxon>IRL clade</taxon>
        <taxon>Trifolieae</taxon>
        <taxon>Medicago</taxon>
    </lineage>
</organism>
<dbReference type="EMBL" id="CM001223">
    <property type="protein sequence ID" value="KEH21971.1"/>
    <property type="molecule type" value="Genomic_DNA"/>
</dbReference>
<sequence>MLLHHFVACSVCIGGSKEGEVLAVVFVAKGCVRGLNAGSKYAIGRFRRVVRIQKKVHVCLAWIQNSI</sequence>
<evidence type="ECO:0000313" key="1">
    <source>
        <dbReference type="EMBL" id="KEH21971.1"/>
    </source>
</evidence>
<dbReference type="Proteomes" id="UP000002051">
    <property type="component" value="Unassembled WGS sequence"/>
</dbReference>
<evidence type="ECO:0000313" key="2">
    <source>
        <dbReference type="EnsemblPlants" id="KEH21971"/>
    </source>
</evidence>
<reference evidence="1 3" key="1">
    <citation type="journal article" date="2011" name="Nature">
        <title>The Medicago genome provides insight into the evolution of rhizobial symbioses.</title>
        <authorList>
            <person name="Young N.D."/>
            <person name="Debelle F."/>
            <person name="Oldroyd G.E."/>
            <person name="Geurts R."/>
            <person name="Cannon S.B."/>
            <person name="Udvardi M.K."/>
            <person name="Benedito V.A."/>
            <person name="Mayer K.F."/>
            <person name="Gouzy J."/>
            <person name="Schoof H."/>
            <person name="Van de Peer Y."/>
            <person name="Proost S."/>
            <person name="Cook D.R."/>
            <person name="Meyers B.C."/>
            <person name="Spannagl M."/>
            <person name="Cheung F."/>
            <person name="De Mita S."/>
            <person name="Krishnakumar V."/>
            <person name="Gundlach H."/>
            <person name="Zhou S."/>
            <person name="Mudge J."/>
            <person name="Bharti A.K."/>
            <person name="Murray J.D."/>
            <person name="Naoumkina M.A."/>
            <person name="Rosen B."/>
            <person name="Silverstein K.A."/>
            <person name="Tang H."/>
            <person name="Rombauts S."/>
            <person name="Zhao P.X."/>
            <person name="Zhou P."/>
            <person name="Barbe V."/>
            <person name="Bardou P."/>
            <person name="Bechner M."/>
            <person name="Bellec A."/>
            <person name="Berger A."/>
            <person name="Berges H."/>
            <person name="Bidwell S."/>
            <person name="Bisseling T."/>
            <person name="Choisne N."/>
            <person name="Couloux A."/>
            <person name="Denny R."/>
            <person name="Deshpande S."/>
            <person name="Dai X."/>
            <person name="Doyle J.J."/>
            <person name="Dudez A.M."/>
            <person name="Farmer A.D."/>
            <person name="Fouteau S."/>
            <person name="Franken C."/>
            <person name="Gibelin C."/>
            <person name="Gish J."/>
            <person name="Goldstein S."/>
            <person name="Gonzalez A.J."/>
            <person name="Green P.J."/>
            <person name="Hallab A."/>
            <person name="Hartog M."/>
            <person name="Hua A."/>
            <person name="Humphray S.J."/>
            <person name="Jeong D.H."/>
            <person name="Jing Y."/>
            <person name="Jocker A."/>
            <person name="Kenton S.M."/>
            <person name="Kim D.J."/>
            <person name="Klee K."/>
            <person name="Lai H."/>
            <person name="Lang C."/>
            <person name="Lin S."/>
            <person name="Macmil S.L."/>
            <person name="Magdelenat G."/>
            <person name="Matthews L."/>
            <person name="McCorrison J."/>
            <person name="Monaghan E.L."/>
            <person name="Mun J.H."/>
            <person name="Najar F.Z."/>
            <person name="Nicholson C."/>
            <person name="Noirot C."/>
            <person name="O'Bleness M."/>
            <person name="Paule C.R."/>
            <person name="Poulain J."/>
            <person name="Prion F."/>
            <person name="Qin B."/>
            <person name="Qu C."/>
            <person name="Retzel E.F."/>
            <person name="Riddle C."/>
            <person name="Sallet E."/>
            <person name="Samain S."/>
            <person name="Samson N."/>
            <person name="Sanders I."/>
            <person name="Saurat O."/>
            <person name="Scarpelli C."/>
            <person name="Schiex T."/>
            <person name="Segurens B."/>
            <person name="Severin A.J."/>
            <person name="Sherrier D.J."/>
            <person name="Shi R."/>
            <person name="Sims S."/>
            <person name="Singer S.R."/>
            <person name="Sinharoy S."/>
            <person name="Sterck L."/>
            <person name="Viollet A."/>
            <person name="Wang B.B."/>
            <person name="Wang K."/>
            <person name="Wang M."/>
            <person name="Wang X."/>
            <person name="Warfsmann J."/>
            <person name="Weissenbach J."/>
            <person name="White D.D."/>
            <person name="White J.D."/>
            <person name="Wiley G.B."/>
            <person name="Wincker P."/>
            <person name="Xing Y."/>
            <person name="Yang L."/>
            <person name="Yao Z."/>
            <person name="Ying F."/>
            <person name="Zhai J."/>
            <person name="Zhou L."/>
            <person name="Zuber A."/>
            <person name="Denarie J."/>
            <person name="Dixon R.A."/>
            <person name="May G.D."/>
            <person name="Schwartz D.C."/>
            <person name="Rogers J."/>
            <person name="Quetier F."/>
            <person name="Town C.D."/>
            <person name="Roe B.A."/>
        </authorList>
    </citation>
    <scope>NUCLEOTIDE SEQUENCE [LARGE SCALE GENOMIC DNA]</scope>
    <source>
        <strain evidence="1">A17</strain>
        <strain evidence="2 3">cv. Jemalong A17</strain>
    </source>
</reference>
<evidence type="ECO:0000313" key="3">
    <source>
        <dbReference type="Proteomes" id="UP000002051"/>
    </source>
</evidence>
<dbReference type="AlphaFoldDB" id="A0A072TXS5"/>
<reference evidence="1 3" key="2">
    <citation type="journal article" date="2014" name="BMC Genomics">
        <title>An improved genome release (version Mt4.0) for the model legume Medicago truncatula.</title>
        <authorList>
            <person name="Tang H."/>
            <person name="Krishnakumar V."/>
            <person name="Bidwell S."/>
            <person name="Rosen B."/>
            <person name="Chan A."/>
            <person name="Zhou S."/>
            <person name="Gentzbittel L."/>
            <person name="Childs K.L."/>
            <person name="Yandell M."/>
            <person name="Gundlach H."/>
            <person name="Mayer K.F."/>
            <person name="Schwartz D.C."/>
            <person name="Town C.D."/>
        </authorList>
    </citation>
    <scope>GENOME REANNOTATION</scope>
    <source>
        <strain evidence="1">A17</strain>
        <strain evidence="2 3">cv. Jemalong A17</strain>
    </source>
</reference>
<protein>
    <submittedName>
        <fullName evidence="1 2">Uncharacterized protein</fullName>
    </submittedName>
</protein>
<dbReference type="HOGENOM" id="CLU_2816311_0_0_1"/>